<organism evidence="2 3">
    <name type="scientific">Psychrobacter aquaticus CMS 56</name>
    <dbReference type="NCBI Taxonomy" id="1354303"/>
    <lineage>
        <taxon>Bacteria</taxon>
        <taxon>Pseudomonadati</taxon>
        <taxon>Pseudomonadota</taxon>
        <taxon>Gammaproteobacteria</taxon>
        <taxon>Moraxellales</taxon>
        <taxon>Moraxellaceae</taxon>
        <taxon>Psychrobacter</taxon>
    </lineage>
</organism>
<dbReference type="PATRIC" id="fig|1354303.4.peg.621"/>
<dbReference type="RefSeq" id="WP_021813295.1">
    <property type="nucleotide sequence ID" value="NZ_AUSW01000013.1"/>
</dbReference>
<dbReference type="eggNOG" id="ENOG5032C8G">
    <property type="taxonomic scope" value="Bacteria"/>
</dbReference>
<evidence type="ECO:0000313" key="2">
    <source>
        <dbReference type="EMBL" id="ERL56605.1"/>
    </source>
</evidence>
<protein>
    <recommendedName>
        <fullName evidence="1">Immunity protein 40 domain-containing protein</fullName>
    </recommendedName>
</protein>
<dbReference type="AlphaFoldDB" id="U4T6S4"/>
<dbReference type="EMBL" id="AUSW01000013">
    <property type="protein sequence ID" value="ERL56605.1"/>
    <property type="molecule type" value="Genomic_DNA"/>
</dbReference>
<evidence type="ECO:0000259" key="1">
    <source>
        <dbReference type="Pfam" id="PF15569"/>
    </source>
</evidence>
<sequence length="98" mass="11385">MSQILEFYSRLGESLKNNGINEKALPISETNTILDIYLSNHFLVLGGDIYVKKINGSFELFYADWFYEGDNIEDSITKAKKYLRQFGRKDLYVSFVVK</sequence>
<feature type="domain" description="Immunity protein 40" evidence="1">
    <location>
        <begin position="14"/>
        <end position="96"/>
    </location>
</feature>
<gene>
    <name evidence="2" type="ORF">M917_0631</name>
</gene>
<dbReference type="Proteomes" id="UP000016761">
    <property type="component" value="Unassembled WGS sequence"/>
</dbReference>
<name>U4T6S4_9GAMM</name>
<accession>U4T6S4</accession>
<reference evidence="2 3" key="1">
    <citation type="journal article" date="2013" name="Genome Announc.">
        <title>Draft Genome Sequence of Psychrobacter aquaticus Strain CMS 56T, Isolated from a Cyanobacterial Mat Sample Collected from Water Bodies in the McMurdo Dry Valley Region of Antarctica.</title>
        <authorList>
            <person name="Reddy G.S."/>
            <person name="Ara S."/>
            <person name="Singh A."/>
            <person name="Kumar Pinnaka A."/>
            <person name="Shivaji S."/>
        </authorList>
    </citation>
    <scope>NUCLEOTIDE SEQUENCE [LARGE SCALE GENOMIC DNA]</scope>
    <source>
        <strain evidence="2 3">CMS 56</strain>
    </source>
</reference>
<comment type="caution">
    <text evidence="2">The sequence shown here is derived from an EMBL/GenBank/DDBJ whole genome shotgun (WGS) entry which is preliminary data.</text>
</comment>
<dbReference type="InterPro" id="IPR029080">
    <property type="entry name" value="Imm40"/>
</dbReference>
<evidence type="ECO:0000313" key="3">
    <source>
        <dbReference type="Proteomes" id="UP000016761"/>
    </source>
</evidence>
<keyword evidence="3" id="KW-1185">Reference proteome</keyword>
<proteinExistence type="predicted"/>
<dbReference type="OrthoDB" id="6637511at2"/>
<dbReference type="Pfam" id="PF15569">
    <property type="entry name" value="Imm40"/>
    <property type="match status" value="1"/>
</dbReference>